<dbReference type="HOGENOM" id="CLU_2437141_0_0_9"/>
<evidence type="ECO:0000313" key="2">
    <source>
        <dbReference type="Proteomes" id="UP000033166"/>
    </source>
</evidence>
<geneLocation type="plasmid" evidence="1 2">
    <name>II</name>
</geneLocation>
<dbReference type="Proteomes" id="UP000033166">
    <property type="component" value="Plasmid II"/>
</dbReference>
<evidence type="ECO:0000313" key="1">
    <source>
        <dbReference type="EMBL" id="CEN29527.1"/>
    </source>
</evidence>
<reference evidence="2" key="1">
    <citation type="submission" date="2015-01" db="EMBL/GenBank/DDBJ databases">
        <authorList>
            <person name="Andreevskaya M."/>
        </authorList>
    </citation>
    <scope>NUCLEOTIDE SEQUENCE [LARGE SCALE GENOMIC DNA]</scope>
    <source>
        <strain evidence="2">MKFS47</strain>
        <plasmid evidence="2">II</plasmid>
    </source>
</reference>
<dbReference type="KEGG" id="lpk:LACPI_2327"/>
<accession>A0A0D6E0C2</accession>
<organism evidence="1 2">
    <name type="scientific">Pseudolactococcus piscium MKFS47</name>
    <dbReference type="NCBI Taxonomy" id="297352"/>
    <lineage>
        <taxon>Bacteria</taxon>
        <taxon>Bacillati</taxon>
        <taxon>Bacillota</taxon>
        <taxon>Bacilli</taxon>
        <taxon>Lactobacillales</taxon>
        <taxon>Streptococcaceae</taxon>
        <taxon>Pseudolactococcus</taxon>
    </lineage>
</organism>
<gene>
    <name evidence="1" type="ORF">LACPI_2327</name>
</gene>
<name>A0A0D6E0C2_9LACT</name>
<protein>
    <submittedName>
        <fullName evidence="1">Uncharacterized protein</fullName>
    </submittedName>
</protein>
<keyword evidence="1" id="KW-0614">Plasmid</keyword>
<dbReference type="EMBL" id="LN774770">
    <property type="protein sequence ID" value="CEN29527.1"/>
    <property type="molecule type" value="Genomic_DNA"/>
</dbReference>
<proteinExistence type="predicted"/>
<sequence length="90" mass="10567">MKVKSMIDTDLGQELITKVINDQKKTYEANIAFNNLVSQNESDLLKIDRLYRSLQLEYNSLVLDYNNNLSDMQKMENELVNLKEQIKKLI</sequence>
<dbReference type="AlphaFoldDB" id="A0A0D6E0C2"/>